<gene>
    <name evidence="10" type="ORF">caldi_00160</name>
</gene>
<keyword evidence="8" id="KW-0808">Transferase</keyword>
<dbReference type="InterPro" id="IPR039557">
    <property type="entry name" value="AHAS_ACT"/>
</dbReference>
<keyword evidence="6 8" id="KW-0100">Branched-chain amino acid biosynthesis</keyword>
<dbReference type="Proteomes" id="UP001163687">
    <property type="component" value="Chromosome"/>
</dbReference>
<dbReference type="PANTHER" id="PTHR30239">
    <property type="entry name" value="ACETOLACTATE SYNTHASE SMALL SUBUNIT"/>
    <property type="match status" value="1"/>
</dbReference>
<evidence type="ECO:0000256" key="8">
    <source>
        <dbReference type="RuleBase" id="RU368092"/>
    </source>
</evidence>
<reference evidence="10" key="1">
    <citation type="submission" date="2022-03" db="EMBL/GenBank/DDBJ databases">
        <title>Complete genome sequence of Caldinitratiruptor microaerophilus.</title>
        <authorList>
            <person name="Mukaiyama R."/>
            <person name="Nishiyama T."/>
            <person name="Ueda K."/>
        </authorList>
    </citation>
    <scope>NUCLEOTIDE SEQUENCE</scope>
    <source>
        <strain evidence="10">JCM 16183</strain>
    </source>
</reference>
<comment type="pathway">
    <text evidence="1 8">Amino-acid biosynthesis; L-isoleucine biosynthesis; L-isoleucine from 2-oxobutanoate: step 1/4.</text>
</comment>
<dbReference type="PANTHER" id="PTHR30239:SF0">
    <property type="entry name" value="ACETOLACTATE SYNTHASE SMALL SUBUNIT 1, CHLOROPLASTIC"/>
    <property type="match status" value="1"/>
</dbReference>
<dbReference type="InterPro" id="IPR004789">
    <property type="entry name" value="Acetalactate_synth_ssu"/>
</dbReference>
<dbReference type="KEGG" id="cmic:caldi_00160"/>
<evidence type="ECO:0000256" key="5">
    <source>
        <dbReference type="ARBA" id="ARBA00022605"/>
    </source>
</evidence>
<dbReference type="InterPro" id="IPR054480">
    <property type="entry name" value="AHAS_small-like_ACT"/>
</dbReference>
<dbReference type="EMBL" id="AP025628">
    <property type="protein sequence ID" value="BDG58926.1"/>
    <property type="molecule type" value="Genomic_DNA"/>
</dbReference>
<dbReference type="InterPro" id="IPR002912">
    <property type="entry name" value="ACT_dom"/>
</dbReference>
<sequence>MRHVLAVLVENNPGVLARVAALIRRRGFNIESLAVGPTEDRRISRMTLAVEGDDAIVEQVEKQLNKLVEVLKVSDLDAENSVTRELALVKVHAEPSRRAQILQLADIFRARVVDVGRRHMTIEVTGTQDKVEALINLAREYGIQEVVRTGVIALERGGTAVKYEKEDVPNDAAVLRLGR</sequence>
<dbReference type="Gene3D" id="3.30.70.1150">
    <property type="entry name" value="ACT-like. Chain A, domain 2"/>
    <property type="match status" value="1"/>
</dbReference>
<keyword evidence="5 8" id="KW-0028">Amino-acid biosynthesis</keyword>
<dbReference type="InterPro" id="IPR019455">
    <property type="entry name" value="Acetolactate_synth_ssu_C"/>
</dbReference>
<dbReference type="AlphaFoldDB" id="A0AA35G6G4"/>
<evidence type="ECO:0000256" key="6">
    <source>
        <dbReference type="ARBA" id="ARBA00023304"/>
    </source>
</evidence>
<dbReference type="CDD" id="cd04878">
    <property type="entry name" value="ACT_AHAS"/>
    <property type="match status" value="1"/>
</dbReference>
<dbReference type="Pfam" id="PF10369">
    <property type="entry name" value="ALS_ss_C"/>
    <property type="match status" value="1"/>
</dbReference>
<evidence type="ECO:0000313" key="10">
    <source>
        <dbReference type="EMBL" id="BDG58926.1"/>
    </source>
</evidence>
<evidence type="ECO:0000256" key="4">
    <source>
        <dbReference type="ARBA" id="ARBA00011744"/>
    </source>
</evidence>
<dbReference type="RefSeq" id="WP_264843052.1">
    <property type="nucleotide sequence ID" value="NZ_AP025628.1"/>
</dbReference>
<dbReference type="Gene3D" id="3.30.70.260">
    <property type="match status" value="1"/>
</dbReference>
<name>A0AA35G6G4_9FIRM</name>
<evidence type="ECO:0000256" key="2">
    <source>
        <dbReference type="ARBA" id="ARBA00005025"/>
    </source>
</evidence>
<dbReference type="GO" id="GO:0005829">
    <property type="term" value="C:cytosol"/>
    <property type="evidence" value="ECO:0007669"/>
    <property type="project" value="TreeGrafter"/>
</dbReference>
<feature type="domain" description="ACT" evidence="9">
    <location>
        <begin position="4"/>
        <end position="78"/>
    </location>
</feature>
<dbReference type="InterPro" id="IPR045865">
    <property type="entry name" value="ACT-like_dom_sf"/>
</dbReference>
<dbReference type="InterPro" id="IPR027271">
    <property type="entry name" value="Acetolactate_synth/TF_NikR_C"/>
</dbReference>
<dbReference type="GO" id="GO:0009099">
    <property type="term" value="P:L-valine biosynthetic process"/>
    <property type="evidence" value="ECO:0007669"/>
    <property type="project" value="UniProtKB-UniRule"/>
</dbReference>
<dbReference type="GO" id="GO:0009097">
    <property type="term" value="P:isoleucine biosynthetic process"/>
    <property type="evidence" value="ECO:0007669"/>
    <property type="project" value="UniProtKB-UniRule"/>
</dbReference>
<dbReference type="NCBIfam" id="TIGR00119">
    <property type="entry name" value="acolac_sm"/>
    <property type="match status" value="1"/>
</dbReference>
<dbReference type="FunFam" id="3.30.70.1150:FF:000001">
    <property type="entry name" value="Acetolactate synthase small subunit"/>
    <property type="match status" value="1"/>
</dbReference>
<keyword evidence="11" id="KW-1185">Reference proteome</keyword>
<dbReference type="GO" id="GO:1990610">
    <property type="term" value="F:acetolactate synthase regulator activity"/>
    <property type="evidence" value="ECO:0007669"/>
    <property type="project" value="UniProtKB-UniRule"/>
</dbReference>
<dbReference type="SUPFAM" id="SSF55021">
    <property type="entry name" value="ACT-like"/>
    <property type="match status" value="2"/>
</dbReference>
<protein>
    <recommendedName>
        <fullName evidence="8">Acetolactate synthase small subunit</fullName>
        <shortName evidence="8">AHAS</shortName>
        <shortName evidence="8">ALS</shortName>
        <ecNumber evidence="8">2.2.1.6</ecNumber>
    </recommendedName>
    <alternativeName>
        <fullName evidence="8">Acetohydroxy-acid synthase small subunit</fullName>
    </alternativeName>
</protein>
<comment type="similarity">
    <text evidence="3 8">Belongs to the acetolactate synthase small subunit family.</text>
</comment>
<evidence type="ECO:0000256" key="1">
    <source>
        <dbReference type="ARBA" id="ARBA00004974"/>
    </source>
</evidence>
<dbReference type="GO" id="GO:0003984">
    <property type="term" value="F:acetolactate synthase activity"/>
    <property type="evidence" value="ECO:0007669"/>
    <property type="project" value="UniProtKB-UniRule"/>
</dbReference>
<dbReference type="PROSITE" id="PS51671">
    <property type="entry name" value="ACT"/>
    <property type="match status" value="1"/>
</dbReference>
<comment type="subunit">
    <text evidence="4 8">Dimer of large and small chains.</text>
</comment>
<comment type="catalytic activity">
    <reaction evidence="7 8">
        <text>2 pyruvate + H(+) = (2S)-2-acetolactate + CO2</text>
        <dbReference type="Rhea" id="RHEA:25249"/>
        <dbReference type="ChEBI" id="CHEBI:15361"/>
        <dbReference type="ChEBI" id="CHEBI:15378"/>
        <dbReference type="ChEBI" id="CHEBI:16526"/>
        <dbReference type="ChEBI" id="CHEBI:58476"/>
        <dbReference type="EC" id="2.2.1.6"/>
    </reaction>
</comment>
<comment type="function">
    <text evidence="8">Catalyzes the conversion of 2 pyruvate molecules into acetolactate in the first common step of the biosynthetic pathway of the branched-amino acids such as leucine, isoleucine, and valine.</text>
</comment>
<dbReference type="NCBIfam" id="NF008864">
    <property type="entry name" value="PRK11895.1"/>
    <property type="match status" value="1"/>
</dbReference>
<evidence type="ECO:0000313" key="11">
    <source>
        <dbReference type="Proteomes" id="UP001163687"/>
    </source>
</evidence>
<dbReference type="FunFam" id="3.30.70.260:FF:000001">
    <property type="entry name" value="Acetolactate synthase, small subunit"/>
    <property type="match status" value="1"/>
</dbReference>
<accession>A0AA35G6G4</accession>
<organism evidence="10 11">
    <name type="scientific">Caldinitratiruptor microaerophilus</name>
    <dbReference type="NCBI Taxonomy" id="671077"/>
    <lineage>
        <taxon>Bacteria</taxon>
        <taxon>Bacillati</taxon>
        <taxon>Bacillota</taxon>
        <taxon>Clostridia</taxon>
        <taxon>Eubacteriales</taxon>
        <taxon>Symbiobacteriaceae</taxon>
        <taxon>Caldinitratiruptor</taxon>
    </lineage>
</organism>
<dbReference type="Pfam" id="PF22629">
    <property type="entry name" value="ACT_AHAS_ss"/>
    <property type="match status" value="1"/>
</dbReference>
<comment type="pathway">
    <text evidence="2 8">Amino-acid biosynthesis; L-valine biosynthesis; L-valine from pyruvate: step 1/4.</text>
</comment>
<evidence type="ECO:0000259" key="9">
    <source>
        <dbReference type="PROSITE" id="PS51671"/>
    </source>
</evidence>
<dbReference type="EC" id="2.2.1.6" evidence="8"/>
<evidence type="ECO:0000256" key="7">
    <source>
        <dbReference type="ARBA" id="ARBA00048670"/>
    </source>
</evidence>
<evidence type="ECO:0000256" key="3">
    <source>
        <dbReference type="ARBA" id="ARBA00006341"/>
    </source>
</evidence>
<proteinExistence type="inferred from homology"/>